<evidence type="ECO:0000313" key="3">
    <source>
        <dbReference type="Proteomes" id="UP000008694"/>
    </source>
</evidence>
<dbReference type="Pfam" id="PF01936">
    <property type="entry name" value="NYN"/>
    <property type="match status" value="1"/>
</dbReference>
<name>D7LV61_ARALL</name>
<organism evidence="3">
    <name type="scientific">Arabidopsis lyrata subsp. lyrata</name>
    <name type="common">Lyre-leaved rock-cress</name>
    <dbReference type="NCBI Taxonomy" id="81972"/>
    <lineage>
        <taxon>Eukaryota</taxon>
        <taxon>Viridiplantae</taxon>
        <taxon>Streptophyta</taxon>
        <taxon>Embryophyta</taxon>
        <taxon>Tracheophyta</taxon>
        <taxon>Spermatophyta</taxon>
        <taxon>Magnoliopsida</taxon>
        <taxon>eudicotyledons</taxon>
        <taxon>Gunneridae</taxon>
        <taxon>Pentapetalae</taxon>
        <taxon>rosids</taxon>
        <taxon>malvids</taxon>
        <taxon>Brassicales</taxon>
        <taxon>Brassicaceae</taxon>
        <taxon>Camelineae</taxon>
        <taxon>Arabidopsis</taxon>
    </lineage>
</organism>
<sequence>MRLQKKTQSKEDAEAKTSVWWDMDHFPVPSGYDAGRIRECIERRLGKLGYCGPVTISACGDLRKTEENILRALSSTGIILNHSYCATTHIYSDLLVWKMRHPAPVTIMLITSPGDAFPLLRFSSQAIEGAGDPTLLWIINGLS</sequence>
<dbReference type="AlphaFoldDB" id="D7LV61"/>
<dbReference type="KEGG" id="aly:9312381"/>
<dbReference type="CDD" id="cd10910">
    <property type="entry name" value="PIN_limkain_b1_N_like"/>
    <property type="match status" value="1"/>
</dbReference>
<dbReference type="HOGENOM" id="CLU_150893_0_0_1"/>
<dbReference type="OrthoDB" id="1108152at2759"/>
<accession>D7LV61</accession>
<gene>
    <name evidence="2" type="ORF">ARALYDRAFT_906985</name>
</gene>
<keyword evidence="3" id="KW-1185">Reference proteome</keyword>
<protein>
    <recommendedName>
        <fullName evidence="1">NYN domain-containing protein</fullName>
    </recommendedName>
</protein>
<dbReference type="STRING" id="81972.D7LV61"/>
<evidence type="ECO:0000313" key="2">
    <source>
        <dbReference type="EMBL" id="EFH54300.1"/>
    </source>
</evidence>
<proteinExistence type="predicted"/>
<dbReference type="PANTHER" id="PTHR14379:SF22">
    <property type="entry name" value="ENDONUCLEASE OR GLYCOSYL HYDROLASE"/>
    <property type="match status" value="1"/>
</dbReference>
<dbReference type="Proteomes" id="UP000008694">
    <property type="component" value="Unassembled WGS sequence"/>
</dbReference>
<dbReference type="GO" id="GO:0004540">
    <property type="term" value="F:RNA nuclease activity"/>
    <property type="evidence" value="ECO:0007669"/>
    <property type="project" value="InterPro"/>
</dbReference>
<dbReference type="PANTHER" id="PTHR14379">
    <property type="entry name" value="LIMKAIN B LKAP"/>
    <property type="match status" value="1"/>
</dbReference>
<reference evidence="3" key="1">
    <citation type="journal article" date="2011" name="Nat. Genet.">
        <title>The Arabidopsis lyrata genome sequence and the basis of rapid genome size change.</title>
        <authorList>
            <person name="Hu T.T."/>
            <person name="Pattyn P."/>
            <person name="Bakker E.G."/>
            <person name="Cao J."/>
            <person name="Cheng J.-F."/>
            <person name="Clark R.M."/>
            <person name="Fahlgren N."/>
            <person name="Fawcett J.A."/>
            <person name="Grimwood J."/>
            <person name="Gundlach H."/>
            <person name="Haberer G."/>
            <person name="Hollister J.D."/>
            <person name="Ossowski S."/>
            <person name="Ottilar R.P."/>
            <person name="Salamov A.A."/>
            <person name="Schneeberger K."/>
            <person name="Spannagl M."/>
            <person name="Wang X."/>
            <person name="Yang L."/>
            <person name="Nasrallah M.E."/>
            <person name="Bergelson J."/>
            <person name="Carrington J.C."/>
            <person name="Gaut B.S."/>
            <person name="Schmutz J."/>
            <person name="Mayer K.F.X."/>
            <person name="Van de Peer Y."/>
            <person name="Grigoriev I.V."/>
            <person name="Nordborg M."/>
            <person name="Weigel D."/>
            <person name="Guo Y.-L."/>
        </authorList>
    </citation>
    <scope>NUCLEOTIDE SEQUENCE [LARGE SCALE GENOMIC DNA]</scope>
    <source>
        <strain evidence="3">cv. MN47</strain>
    </source>
</reference>
<evidence type="ECO:0000259" key="1">
    <source>
        <dbReference type="Pfam" id="PF01936"/>
    </source>
</evidence>
<dbReference type="InterPro" id="IPR024768">
    <property type="entry name" value="Marf1"/>
</dbReference>
<feature type="domain" description="NYN" evidence="1">
    <location>
        <begin position="16"/>
        <end position="117"/>
    </location>
</feature>
<dbReference type="EMBL" id="GL348717">
    <property type="protein sequence ID" value="EFH54300.1"/>
    <property type="molecule type" value="Genomic_DNA"/>
</dbReference>
<dbReference type="Gramene" id="scaffold_502689.1">
    <property type="protein sequence ID" value="scaffold_502689.1"/>
    <property type="gene ID" value="scaffold_502689.1"/>
</dbReference>
<dbReference type="InterPro" id="IPR021139">
    <property type="entry name" value="NYN"/>
</dbReference>
<dbReference type="GO" id="GO:0010468">
    <property type="term" value="P:regulation of gene expression"/>
    <property type="evidence" value="ECO:0007669"/>
    <property type="project" value="InterPro"/>
</dbReference>
<dbReference type="GO" id="GO:0005777">
    <property type="term" value="C:peroxisome"/>
    <property type="evidence" value="ECO:0007669"/>
    <property type="project" value="InterPro"/>
</dbReference>